<evidence type="ECO:0000256" key="1">
    <source>
        <dbReference type="SAM" id="Phobius"/>
    </source>
</evidence>
<sequence length="219" mass="23321">MSFSAYSNTSRPRLSPTYTLHLILLFLSCFSLQVSAWFIVTEPNKSTVWANGRTNVLRWNKGLLDGVHGFDVELSRMSRDGLTLVARNVPTHKTFALNIHLTDVPPGDDYVVLLINATHGHMHAVSQRFSILDAPPSPSTDSTSILGDGKEMGEEAVEGSKTVSVSGAPDPTRGWAETFAPVSGAVRVGLGMGSVGGMWRVAMGVLVGSVAVGMGVVLV</sequence>
<name>A0A5C3QN13_9AGAR</name>
<keyword evidence="1" id="KW-0812">Transmembrane</keyword>
<evidence type="ECO:0000313" key="3">
    <source>
        <dbReference type="Proteomes" id="UP000305067"/>
    </source>
</evidence>
<feature type="transmembrane region" description="Helical" evidence="1">
    <location>
        <begin position="20"/>
        <end position="40"/>
    </location>
</feature>
<keyword evidence="1" id="KW-0472">Membrane</keyword>
<proteinExistence type="predicted"/>
<accession>A0A5C3QN13</accession>
<evidence type="ECO:0000313" key="2">
    <source>
        <dbReference type="EMBL" id="TFL03353.1"/>
    </source>
</evidence>
<feature type="transmembrane region" description="Helical" evidence="1">
    <location>
        <begin position="197"/>
        <end position="218"/>
    </location>
</feature>
<reference evidence="2 3" key="1">
    <citation type="journal article" date="2019" name="Nat. Ecol. Evol.">
        <title>Megaphylogeny resolves global patterns of mushroom evolution.</title>
        <authorList>
            <person name="Varga T."/>
            <person name="Krizsan K."/>
            <person name="Foldi C."/>
            <person name="Dima B."/>
            <person name="Sanchez-Garcia M."/>
            <person name="Sanchez-Ramirez S."/>
            <person name="Szollosi G.J."/>
            <person name="Szarkandi J.G."/>
            <person name="Papp V."/>
            <person name="Albert L."/>
            <person name="Andreopoulos W."/>
            <person name="Angelini C."/>
            <person name="Antonin V."/>
            <person name="Barry K.W."/>
            <person name="Bougher N.L."/>
            <person name="Buchanan P."/>
            <person name="Buyck B."/>
            <person name="Bense V."/>
            <person name="Catcheside P."/>
            <person name="Chovatia M."/>
            <person name="Cooper J."/>
            <person name="Damon W."/>
            <person name="Desjardin D."/>
            <person name="Finy P."/>
            <person name="Geml J."/>
            <person name="Haridas S."/>
            <person name="Hughes K."/>
            <person name="Justo A."/>
            <person name="Karasinski D."/>
            <person name="Kautmanova I."/>
            <person name="Kiss B."/>
            <person name="Kocsube S."/>
            <person name="Kotiranta H."/>
            <person name="LaButti K.M."/>
            <person name="Lechner B.E."/>
            <person name="Liimatainen K."/>
            <person name="Lipzen A."/>
            <person name="Lukacs Z."/>
            <person name="Mihaltcheva S."/>
            <person name="Morgado L.N."/>
            <person name="Niskanen T."/>
            <person name="Noordeloos M.E."/>
            <person name="Ohm R.A."/>
            <person name="Ortiz-Santana B."/>
            <person name="Ovrebo C."/>
            <person name="Racz N."/>
            <person name="Riley R."/>
            <person name="Savchenko A."/>
            <person name="Shiryaev A."/>
            <person name="Soop K."/>
            <person name="Spirin V."/>
            <person name="Szebenyi C."/>
            <person name="Tomsovsky M."/>
            <person name="Tulloss R.E."/>
            <person name="Uehling J."/>
            <person name="Grigoriev I.V."/>
            <person name="Vagvolgyi C."/>
            <person name="Papp T."/>
            <person name="Martin F.M."/>
            <person name="Miettinen O."/>
            <person name="Hibbett D.S."/>
            <person name="Nagy L.G."/>
        </authorList>
    </citation>
    <scope>NUCLEOTIDE SEQUENCE [LARGE SCALE GENOMIC DNA]</scope>
    <source>
        <strain evidence="2 3">CBS 309.79</strain>
    </source>
</reference>
<dbReference type="Proteomes" id="UP000305067">
    <property type="component" value="Unassembled WGS sequence"/>
</dbReference>
<dbReference type="EMBL" id="ML178820">
    <property type="protein sequence ID" value="TFL03353.1"/>
    <property type="molecule type" value="Genomic_DNA"/>
</dbReference>
<protein>
    <submittedName>
        <fullName evidence="2">Uncharacterized protein</fullName>
    </submittedName>
</protein>
<keyword evidence="1" id="KW-1133">Transmembrane helix</keyword>
<gene>
    <name evidence="2" type="ORF">BDV98DRAFT_382105</name>
</gene>
<keyword evidence="3" id="KW-1185">Reference proteome</keyword>
<dbReference type="AlphaFoldDB" id="A0A5C3QN13"/>
<organism evidence="2 3">
    <name type="scientific">Pterulicium gracile</name>
    <dbReference type="NCBI Taxonomy" id="1884261"/>
    <lineage>
        <taxon>Eukaryota</taxon>
        <taxon>Fungi</taxon>
        <taxon>Dikarya</taxon>
        <taxon>Basidiomycota</taxon>
        <taxon>Agaricomycotina</taxon>
        <taxon>Agaricomycetes</taxon>
        <taxon>Agaricomycetidae</taxon>
        <taxon>Agaricales</taxon>
        <taxon>Pleurotineae</taxon>
        <taxon>Pterulaceae</taxon>
        <taxon>Pterulicium</taxon>
    </lineage>
</organism>
<dbReference type="OrthoDB" id="2581067at2759"/>